<dbReference type="EMBL" id="CDMY01000182">
    <property type="protein sequence ID" value="CEL93662.1"/>
    <property type="molecule type" value="Genomic_DNA"/>
</dbReference>
<keyword evidence="7" id="KW-0732">Signal</keyword>
<dbReference type="Gene3D" id="3.50.50.100">
    <property type="match status" value="1"/>
</dbReference>
<dbReference type="Pfam" id="PF22366">
    <property type="entry name" value="NDH2_C"/>
    <property type="match status" value="1"/>
</dbReference>
<sequence length="595" mass="66607">MVWRTTRTASILAALACIVSSSDAVSKSPSFITQHVTQRSGCHKGLKGIFSRRRRAPVHMQEIKTRPEVTNIRVPDERGRGLDTAEDNRRRRQQSVMALVDEVGTSLLDTVEDASLFWSRQLRSEDELGDEQGPRKHRIVVIGSGWSSHAFIKSIDTHKFDVVIISPRNYFLFTPLLAAASVGTVEYRSITEPMRKANPYASYFEGEATDIFPENRTVRMRTRMQTNDGSKIDLNVPYDTLVFSPGVMSSSFGVKGVYENCYFLKEVDDARRLRSAVQDRFERANIPEVTEEAKRRILTFVVCGGGPTGVEFCGELYDLLSTEFKTLYPKLKSLARVVMIQSGPTILPVFEESLRAVGLNVITTAGVEVALETRVKAVGPYSMTLHNGTELPYGLAVWTAGTGPRKITERLIEKVAVQAEMTSRARKLTIDPWLRVYGTNGSILAMGDCTKMDPILPQTAQVASQQGDYLARMLNRGYDLSTPDDQPPVQPDDKNGDNGDNGAVRKAFNLLRTLGKKEADPFRFFNYGMLAYLGNDKGLAHIQANDLDLIKASGQAGFFLWRSVYFVKQVSLRNRVLVLFDWMKSRMFGRDLSRI</sequence>
<dbReference type="PANTHER" id="PTHR43706">
    <property type="entry name" value="NADH DEHYDROGENASE"/>
    <property type="match status" value="1"/>
</dbReference>
<dbReference type="InterPro" id="IPR036188">
    <property type="entry name" value="FAD/NAD-bd_sf"/>
</dbReference>
<feature type="domain" description="FAD/NAD(P)-binding" evidence="8">
    <location>
        <begin position="138"/>
        <end position="467"/>
    </location>
</feature>
<feature type="region of interest" description="Disordered" evidence="6">
    <location>
        <begin position="480"/>
        <end position="501"/>
    </location>
</feature>
<keyword evidence="3" id="KW-0274">FAD</keyword>
<evidence type="ECO:0000256" key="4">
    <source>
        <dbReference type="ARBA" id="ARBA00023002"/>
    </source>
</evidence>
<feature type="chain" id="PRO_5005187590" evidence="7">
    <location>
        <begin position="25"/>
        <end position="595"/>
    </location>
</feature>
<dbReference type="GO" id="GO:0005739">
    <property type="term" value="C:mitochondrion"/>
    <property type="evidence" value="ECO:0007669"/>
    <property type="project" value="UniProtKB-ARBA"/>
</dbReference>
<gene>
    <name evidence="10" type="ORF">Vbra_4873</name>
</gene>
<dbReference type="InterPro" id="IPR023753">
    <property type="entry name" value="FAD/NAD-binding_dom"/>
</dbReference>
<dbReference type="Proteomes" id="UP000041254">
    <property type="component" value="Unassembled WGS sequence"/>
</dbReference>
<evidence type="ECO:0000256" key="7">
    <source>
        <dbReference type="SAM" id="SignalP"/>
    </source>
</evidence>
<proteinExistence type="inferred from homology"/>
<evidence type="ECO:0000256" key="2">
    <source>
        <dbReference type="ARBA" id="ARBA00022630"/>
    </source>
</evidence>
<evidence type="ECO:0000313" key="11">
    <source>
        <dbReference type="Proteomes" id="UP000041254"/>
    </source>
</evidence>
<evidence type="ECO:0000259" key="9">
    <source>
        <dbReference type="Pfam" id="PF22366"/>
    </source>
</evidence>
<dbReference type="OMA" id="RGIFQYR"/>
<dbReference type="InterPro" id="IPR054585">
    <property type="entry name" value="NDH2-like_C"/>
</dbReference>
<organism evidence="10 11">
    <name type="scientific">Vitrella brassicaformis (strain CCMP3155)</name>
    <dbReference type="NCBI Taxonomy" id="1169540"/>
    <lineage>
        <taxon>Eukaryota</taxon>
        <taxon>Sar</taxon>
        <taxon>Alveolata</taxon>
        <taxon>Colpodellida</taxon>
        <taxon>Vitrellaceae</taxon>
        <taxon>Vitrella</taxon>
    </lineage>
</organism>
<name>A0A0G4EDA2_VITBC</name>
<keyword evidence="4" id="KW-0560">Oxidoreductase</keyword>
<evidence type="ECO:0000259" key="8">
    <source>
        <dbReference type="Pfam" id="PF07992"/>
    </source>
</evidence>
<feature type="domain" description="External alternative NADH-ubiquinone oxidoreductase-like C-terminal" evidence="9">
    <location>
        <begin position="528"/>
        <end position="591"/>
    </location>
</feature>
<dbReference type="GO" id="GO:0003954">
    <property type="term" value="F:NADH dehydrogenase activity"/>
    <property type="evidence" value="ECO:0007669"/>
    <property type="project" value="InterPro"/>
</dbReference>
<evidence type="ECO:0000256" key="5">
    <source>
        <dbReference type="ARBA" id="ARBA00023027"/>
    </source>
</evidence>
<evidence type="ECO:0000256" key="1">
    <source>
        <dbReference type="ARBA" id="ARBA00005272"/>
    </source>
</evidence>
<protein>
    <submittedName>
        <fullName evidence="10">Uncharacterized protein</fullName>
    </submittedName>
</protein>
<dbReference type="PhylomeDB" id="A0A0G4EDA2"/>
<evidence type="ECO:0000313" key="10">
    <source>
        <dbReference type="EMBL" id="CEL93662.1"/>
    </source>
</evidence>
<reference evidence="10 11" key="1">
    <citation type="submission" date="2014-11" db="EMBL/GenBank/DDBJ databases">
        <authorList>
            <person name="Zhu J."/>
            <person name="Qi W."/>
            <person name="Song R."/>
        </authorList>
    </citation>
    <scope>NUCLEOTIDE SEQUENCE [LARGE SCALE GENOMIC DNA]</scope>
</reference>
<evidence type="ECO:0000256" key="3">
    <source>
        <dbReference type="ARBA" id="ARBA00022827"/>
    </source>
</evidence>
<accession>A0A0G4EDA2</accession>
<keyword evidence="2" id="KW-0285">Flavoprotein</keyword>
<evidence type="ECO:0000256" key="6">
    <source>
        <dbReference type="SAM" id="MobiDB-lite"/>
    </source>
</evidence>
<dbReference type="PANTHER" id="PTHR43706:SF38">
    <property type="entry name" value="FAD_NAD(P)-BINDING DOMAIN-CONTAINING PROTEIN"/>
    <property type="match status" value="1"/>
</dbReference>
<dbReference type="InterPro" id="IPR045024">
    <property type="entry name" value="NDH-2"/>
</dbReference>
<comment type="similarity">
    <text evidence="1">Belongs to the NADH dehydrogenase family.</text>
</comment>
<dbReference type="STRING" id="1169540.A0A0G4EDA2"/>
<dbReference type="InParanoid" id="A0A0G4EDA2"/>
<dbReference type="OrthoDB" id="3244603at2759"/>
<dbReference type="AlphaFoldDB" id="A0A0G4EDA2"/>
<dbReference type="SUPFAM" id="SSF51905">
    <property type="entry name" value="FAD/NAD(P)-binding domain"/>
    <property type="match status" value="2"/>
</dbReference>
<feature type="signal peptide" evidence="7">
    <location>
        <begin position="1"/>
        <end position="24"/>
    </location>
</feature>
<dbReference type="Pfam" id="PF07992">
    <property type="entry name" value="Pyr_redox_2"/>
    <property type="match status" value="1"/>
</dbReference>
<keyword evidence="5" id="KW-0520">NAD</keyword>
<keyword evidence="11" id="KW-1185">Reference proteome</keyword>
<dbReference type="VEuPathDB" id="CryptoDB:Vbra_4873"/>